<keyword evidence="8" id="KW-0808">Transferase</keyword>
<evidence type="ECO:0000313" key="18">
    <source>
        <dbReference type="Proteomes" id="UP000001383"/>
    </source>
</evidence>
<organism evidence="17 18">
    <name type="scientific">Macrococcus caseolyticus (strain JCSC5402)</name>
    <name type="common">Macrococcoides caseolyticum</name>
    <dbReference type="NCBI Taxonomy" id="458233"/>
    <lineage>
        <taxon>Bacteria</taxon>
        <taxon>Bacillati</taxon>
        <taxon>Bacillota</taxon>
        <taxon>Bacilli</taxon>
        <taxon>Bacillales</taxon>
        <taxon>Staphylococcaceae</taxon>
        <taxon>Macrococcoides</taxon>
    </lineage>
</organism>
<evidence type="ECO:0000313" key="17">
    <source>
        <dbReference type="EMBL" id="BAH18455.1"/>
    </source>
</evidence>
<evidence type="ECO:0000256" key="10">
    <source>
        <dbReference type="ARBA" id="ARBA00022777"/>
    </source>
</evidence>
<dbReference type="GO" id="GO:0009228">
    <property type="term" value="P:thiamine biosynthetic process"/>
    <property type="evidence" value="ECO:0007669"/>
    <property type="project" value="UniProtKB-KW"/>
</dbReference>
<comment type="pathway">
    <text evidence="13">Cofactor biosynthesis; thiamine diphosphate biosynthesis; 4-amino-2-methyl-5-diphosphomethylpyrimidine from 5-amino-1-(5-phospho-D-ribosyl)imidazole: step 2/3.</text>
</comment>
<evidence type="ECO:0000256" key="2">
    <source>
        <dbReference type="ARBA" id="ARBA00000565"/>
    </source>
</evidence>
<dbReference type="GO" id="GO:0008972">
    <property type="term" value="F:phosphomethylpyrimidine kinase activity"/>
    <property type="evidence" value="ECO:0007669"/>
    <property type="project" value="UniProtKB-EC"/>
</dbReference>
<dbReference type="SUPFAM" id="SSF53613">
    <property type="entry name" value="Ribokinase-like"/>
    <property type="match status" value="1"/>
</dbReference>
<keyword evidence="9" id="KW-0547">Nucleotide-binding</keyword>
<dbReference type="eggNOG" id="COG0351">
    <property type="taxonomic scope" value="Bacteria"/>
</dbReference>
<proteinExistence type="inferred from homology"/>
<dbReference type="InterPro" id="IPR029056">
    <property type="entry name" value="Ribokinase-like"/>
</dbReference>
<dbReference type="CDD" id="cd01169">
    <property type="entry name" value="HMPP_kinase"/>
    <property type="match status" value="1"/>
</dbReference>
<evidence type="ECO:0000256" key="9">
    <source>
        <dbReference type="ARBA" id="ARBA00022741"/>
    </source>
</evidence>
<evidence type="ECO:0000256" key="15">
    <source>
        <dbReference type="ARBA" id="ARBA00043176"/>
    </source>
</evidence>
<sequence>MGGILMKTALSIAGTDPTGGAGTTVDLKVFQSRGVYGMSVVTSLVAQNTLGVQDVFNQPVEIIQKQLESVYSDIVPDAVKTGMLATSEVMDIVRPYIERYNVPYVIDPVMVAKSGDLLLDENGQKAVRTKLLDIATVVTPNIPELEKIVEMNVESEEDILRSGKIFIDEIGSRSVLIKGGHLKGDATDYLFTKTGLITLPGERYNTKHTHGTGCTYSAVITAELAKGRSIEDAVRLAKRYMDMAIKYTPGIGHGQGPVNHFKFQEVE</sequence>
<evidence type="ECO:0000256" key="6">
    <source>
        <dbReference type="ARBA" id="ARBA00012963"/>
    </source>
</evidence>
<feature type="domain" description="Pyridoxamine kinase/Phosphomethylpyrimidine kinase" evidence="16">
    <location>
        <begin position="16"/>
        <end position="259"/>
    </location>
</feature>
<name>B9E8D7_MACCJ</name>
<dbReference type="AlphaFoldDB" id="B9E8D7"/>
<dbReference type="InterPro" id="IPR013749">
    <property type="entry name" value="PM/HMP-P_kinase-1"/>
</dbReference>
<protein>
    <recommendedName>
        <fullName evidence="7">Hydroxymethylpyrimidine/phosphomethylpyrimidine kinase</fullName>
        <ecNumber evidence="5">2.7.1.49</ecNumber>
        <ecNumber evidence="6">2.7.4.7</ecNumber>
    </recommendedName>
    <alternativeName>
        <fullName evidence="14">Hydroxymethylpyrimidine kinase</fullName>
    </alternativeName>
    <alternativeName>
        <fullName evidence="15">Hydroxymethylpyrimidine phosphate kinase</fullName>
    </alternativeName>
</protein>
<evidence type="ECO:0000256" key="14">
    <source>
        <dbReference type="ARBA" id="ARBA00042102"/>
    </source>
</evidence>
<dbReference type="Pfam" id="PF08543">
    <property type="entry name" value="Phos_pyr_kin"/>
    <property type="match status" value="1"/>
</dbReference>
<comment type="catalytic activity">
    <reaction evidence="1">
        <text>4-amino-5-hydroxymethyl-2-methylpyrimidine + ATP = 4-amino-2-methyl-5-(phosphooxymethyl)pyrimidine + ADP + H(+)</text>
        <dbReference type="Rhea" id="RHEA:23096"/>
        <dbReference type="ChEBI" id="CHEBI:15378"/>
        <dbReference type="ChEBI" id="CHEBI:16892"/>
        <dbReference type="ChEBI" id="CHEBI:30616"/>
        <dbReference type="ChEBI" id="CHEBI:58354"/>
        <dbReference type="ChEBI" id="CHEBI:456216"/>
        <dbReference type="EC" id="2.7.1.49"/>
    </reaction>
</comment>
<evidence type="ECO:0000256" key="8">
    <source>
        <dbReference type="ARBA" id="ARBA00022679"/>
    </source>
</evidence>
<dbReference type="InterPro" id="IPR004399">
    <property type="entry name" value="HMP/HMP-P_kinase_dom"/>
</dbReference>
<evidence type="ECO:0000256" key="12">
    <source>
        <dbReference type="ARBA" id="ARBA00022977"/>
    </source>
</evidence>
<dbReference type="GO" id="GO:0008902">
    <property type="term" value="F:hydroxymethylpyrimidine kinase activity"/>
    <property type="evidence" value="ECO:0007669"/>
    <property type="project" value="UniProtKB-EC"/>
</dbReference>
<dbReference type="EC" id="2.7.1.49" evidence="5"/>
<evidence type="ECO:0000256" key="5">
    <source>
        <dbReference type="ARBA" id="ARBA00012135"/>
    </source>
</evidence>
<evidence type="ECO:0000256" key="11">
    <source>
        <dbReference type="ARBA" id="ARBA00022840"/>
    </source>
</evidence>
<dbReference type="KEGG" id="mcl:MCCL_1748"/>
<dbReference type="EC" id="2.7.4.7" evidence="6"/>
<evidence type="ECO:0000256" key="7">
    <source>
        <dbReference type="ARBA" id="ARBA00019161"/>
    </source>
</evidence>
<dbReference type="GO" id="GO:0005829">
    <property type="term" value="C:cytosol"/>
    <property type="evidence" value="ECO:0007669"/>
    <property type="project" value="TreeGrafter"/>
</dbReference>
<dbReference type="HOGENOM" id="CLU_020520_0_0_9"/>
<evidence type="ECO:0000256" key="13">
    <source>
        <dbReference type="ARBA" id="ARBA00037917"/>
    </source>
</evidence>
<dbReference type="Gene3D" id="3.40.1190.20">
    <property type="match status" value="1"/>
</dbReference>
<dbReference type="EMBL" id="AP009484">
    <property type="protein sequence ID" value="BAH18455.1"/>
    <property type="molecule type" value="Genomic_DNA"/>
</dbReference>
<dbReference type="GO" id="GO:0005524">
    <property type="term" value="F:ATP binding"/>
    <property type="evidence" value="ECO:0007669"/>
    <property type="project" value="UniProtKB-KW"/>
</dbReference>
<reference evidence="17 18" key="1">
    <citation type="journal article" date="2009" name="J. Bacteriol.">
        <title>Complete genome sequence of Macrococcus caseolyticus strain JCSCS5402, reflecting the ancestral genome of the human-pathogenic staphylococci.</title>
        <authorList>
            <person name="Baba T."/>
            <person name="Kuwahara-Arai K."/>
            <person name="Uchiyama I."/>
            <person name="Takeuchi F."/>
            <person name="Ito T."/>
            <person name="Hiramatsu K."/>
        </authorList>
    </citation>
    <scope>NUCLEOTIDE SEQUENCE [LARGE SCALE GENOMIC DNA]</scope>
    <source>
        <strain evidence="17 18">JCSC5402</strain>
    </source>
</reference>
<gene>
    <name evidence="17" type="primary">thiD</name>
    <name evidence="17" type="ordered locus">MCCL_1748</name>
</gene>
<evidence type="ECO:0000259" key="16">
    <source>
        <dbReference type="Pfam" id="PF08543"/>
    </source>
</evidence>
<dbReference type="NCBIfam" id="TIGR00097">
    <property type="entry name" value="HMP-P_kinase"/>
    <property type="match status" value="1"/>
</dbReference>
<evidence type="ECO:0000256" key="4">
    <source>
        <dbReference type="ARBA" id="ARBA00009879"/>
    </source>
</evidence>
<dbReference type="PANTHER" id="PTHR20858">
    <property type="entry name" value="PHOSPHOMETHYLPYRIMIDINE KINASE"/>
    <property type="match status" value="1"/>
</dbReference>
<comment type="pathway">
    <text evidence="3">Cofactor biosynthesis; thiamine diphosphate biosynthesis; 4-amino-2-methyl-5-diphosphomethylpyrimidine from 5-amino-1-(5-phospho-D-ribosyl)imidazole: step 3/3.</text>
</comment>
<comment type="catalytic activity">
    <reaction evidence="2">
        <text>4-amino-2-methyl-5-(phosphooxymethyl)pyrimidine + ATP = 4-amino-2-methyl-5-(diphosphooxymethyl)pyrimidine + ADP</text>
        <dbReference type="Rhea" id="RHEA:19893"/>
        <dbReference type="ChEBI" id="CHEBI:30616"/>
        <dbReference type="ChEBI" id="CHEBI:57841"/>
        <dbReference type="ChEBI" id="CHEBI:58354"/>
        <dbReference type="ChEBI" id="CHEBI:456216"/>
        <dbReference type="EC" id="2.7.4.7"/>
    </reaction>
</comment>
<keyword evidence="11" id="KW-0067">ATP-binding</keyword>
<dbReference type="Proteomes" id="UP000001383">
    <property type="component" value="Chromosome"/>
</dbReference>
<comment type="similarity">
    <text evidence="4">Belongs to the ThiD family.</text>
</comment>
<keyword evidence="12" id="KW-0784">Thiamine biosynthesis</keyword>
<dbReference type="STRING" id="458233.MCCL_1748"/>
<evidence type="ECO:0000256" key="1">
    <source>
        <dbReference type="ARBA" id="ARBA00000151"/>
    </source>
</evidence>
<dbReference type="PANTHER" id="PTHR20858:SF17">
    <property type="entry name" value="HYDROXYMETHYLPYRIMIDINE_PHOSPHOMETHYLPYRIMIDINE KINASE THI20-RELATED"/>
    <property type="match status" value="1"/>
</dbReference>
<dbReference type="FunFam" id="3.40.1190.20:FF:000003">
    <property type="entry name" value="Phosphomethylpyrimidine kinase ThiD"/>
    <property type="match status" value="1"/>
</dbReference>
<accession>B9E8D7</accession>
<evidence type="ECO:0000256" key="3">
    <source>
        <dbReference type="ARBA" id="ARBA00004769"/>
    </source>
</evidence>
<keyword evidence="10 17" id="KW-0418">Kinase</keyword>